<dbReference type="Proteomes" id="UP000663882">
    <property type="component" value="Unassembled WGS sequence"/>
</dbReference>
<evidence type="ECO:0000313" key="1">
    <source>
        <dbReference type="EMBL" id="CAF1445523.1"/>
    </source>
</evidence>
<protein>
    <submittedName>
        <fullName evidence="1">Uncharacterized protein</fullName>
    </submittedName>
</protein>
<sequence length="185" mass="21385">MTSSFMVSSSTPTGNNRRIELAAMDLWILARINNVFVYPSEINIDQLKDALGRTLSLWPFVVGRTILENDQHHIIEMCDNPIPITLVINNDLKEWSLDSNIIVEANNKLFPIFIDEVQVTKFFNNSSDEPLVHFKLTHIVQSNEWVLGISWYYPLRDATACLHFSNTLSRLYQQMESTQPLLIFR</sequence>
<comment type="caution">
    <text evidence="1">The sequence shown here is derived from an EMBL/GenBank/DDBJ whole genome shotgun (WGS) entry which is preliminary data.</text>
</comment>
<proteinExistence type="predicted"/>
<evidence type="ECO:0000313" key="2">
    <source>
        <dbReference type="Proteomes" id="UP000663882"/>
    </source>
</evidence>
<dbReference type="OrthoDB" id="1862401at2759"/>
<dbReference type="AlphaFoldDB" id="A0A815P7M6"/>
<accession>A0A815P7M6</accession>
<name>A0A815P7M6_9BILA</name>
<dbReference type="EMBL" id="CAJNOO010006357">
    <property type="protein sequence ID" value="CAF1445523.1"/>
    <property type="molecule type" value="Genomic_DNA"/>
</dbReference>
<reference evidence="1" key="1">
    <citation type="submission" date="2021-02" db="EMBL/GenBank/DDBJ databases">
        <authorList>
            <person name="Nowell W R."/>
        </authorList>
    </citation>
    <scope>NUCLEOTIDE SEQUENCE</scope>
</reference>
<dbReference type="InterPro" id="IPR023213">
    <property type="entry name" value="CAT-like_dom_sf"/>
</dbReference>
<dbReference type="Gene3D" id="3.30.559.10">
    <property type="entry name" value="Chloramphenicol acetyltransferase-like domain"/>
    <property type="match status" value="1"/>
</dbReference>
<organism evidence="1 2">
    <name type="scientific">Rotaria sordida</name>
    <dbReference type="NCBI Taxonomy" id="392033"/>
    <lineage>
        <taxon>Eukaryota</taxon>
        <taxon>Metazoa</taxon>
        <taxon>Spiralia</taxon>
        <taxon>Gnathifera</taxon>
        <taxon>Rotifera</taxon>
        <taxon>Eurotatoria</taxon>
        <taxon>Bdelloidea</taxon>
        <taxon>Philodinida</taxon>
        <taxon>Philodinidae</taxon>
        <taxon>Rotaria</taxon>
    </lineage>
</organism>
<gene>
    <name evidence="1" type="ORF">RFH988_LOCUS36525</name>
</gene>